<dbReference type="AlphaFoldDB" id="A0A1I1H2P8"/>
<keyword evidence="2" id="KW-1185">Reference proteome</keyword>
<dbReference type="PANTHER" id="PTHR11669:SF8">
    <property type="entry name" value="DNA POLYMERASE III SUBUNIT DELTA"/>
    <property type="match status" value="1"/>
</dbReference>
<dbReference type="GO" id="GO:0006261">
    <property type="term" value="P:DNA-templated DNA replication"/>
    <property type="evidence" value="ECO:0007669"/>
    <property type="project" value="TreeGrafter"/>
</dbReference>
<reference evidence="1 2" key="1">
    <citation type="submission" date="2016-10" db="EMBL/GenBank/DDBJ databases">
        <authorList>
            <person name="de Groot N.N."/>
        </authorList>
    </citation>
    <scope>NUCLEOTIDE SEQUENCE [LARGE SCALE GENOMIC DNA]</scope>
    <source>
        <strain evidence="1 2">DSM 19113</strain>
    </source>
</reference>
<accession>A0A1I1H2P8</accession>
<dbReference type="Proteomes" id="UP000199376">
    <property type="component" value="Unassembled WGS sequence"/>
</dbReference>
<evidence type="ECO:0000313" key="2">
    <source>
        <dbReference type="Proteomes" id="UP000199376"/>
    </source>
</evidence>
<dbReference type="Pfam" id="PF13177">
    <property type="entry name" value="DNA_pol3_delta2"/>
    <property type="match status" value="1"/>
</dbReference>
<dbReference type="EMBL" id="FOLI01000007">
    <property type="protein sequence ID" value="SFC18297.1"/>
    <property type="molecule type" value="Genomic_DNA"/>
</dbReference>
<dbReference type="InterPro" id="IPR050238">
    <property type="entry name" value="DNA_Rep/Repair_Clamp_Loader"/>
</dbReference>
<dbReference type="SUPFAM" id="SSF52540">
    <property type="entry name" value="P-loop containing nucleoside triphosphate hydrolases"/>
    <property type="match status" value="1"/>
</dbReference>
<name>A0A1I1H2P8_9LACO</name>
<sequence length="319" mass="35302">MAAAKKQSTAAKSNESAVFEMADFLDIAKAAYPENLEQLQQAVDENRRSHLYLLAGPGDEEKLALALAFSSMVLGQDEDTQARIAKLDHPDLVTVLPEKKGASIKIAQIRAIVPELTTTALEAPAKVFIIDRTETLTTAAANSLLKFIEEPAGPQLIILLANKADDVLQTIVSRAQVVHLKASPEVAEKAQEGMASFEAEVQPLVFKWFEKVVARDVASMAYLQTTLIKNIDEKAKEETTLLWLQQLARDLYMQKSLAQPRLYFPQLAGFYKKAAARYSEKQLQEVVEEFLSIDKLKNVQLAFQSKLEKTALECAILLG</sequence>
<dbReference type="PANTHER" id="PTHR11669">
    <property type="entry name" value="REPLICATION FACTOR C / DNA POLYMERASE III GAMMA-TAU SUBUNIT"/>
    <property type="match status" value="1"/>
</dbReference>
<protein>
    <submittedName>
        <fullName evidence="1">DNA polymerase-3 subunit delta</fullName>
    </submittedName>
</protein>
<evidence type="ECO:0000313" key="1">
    <source>
        <dbReference type="EMBL" id="SFC18297.1"/>
    </source>
</evidence>
<dbReference type="STRING" id="283737.SAMN05660453_1245"/>
<proteinExistence type="predicted"/>
<dbReference type="Gene3D" id="3.40.50.300">
    <property type="entry name" value="P-loop containing nucleotide triphosphate hydrolases"/>
    <property type="match status" value="1"/>
</dbReference>
<dbReference type="InterPro" id="IPR027417">
    <property type="entry name" value="P-loop_NTPase"/>
</dbReference>
<organism evidence="1 2">
    <name type="scientific">Fructobacillus durionis</name>
    <dbReference type="NCBI Taxonomy" id="283737"/>
    <lineage>
        <taxon>Bacteria</taxon>
        <taxon>Bacillati</taxon>
        <taxon>Bacillota</taxon>
        <taxon>Bacilli</taxon>
        <taxon>Lactobacillales</taxon>
        <taxon>Lactobacillaceae</taxon>
        <taxon>Fructobacillus</taxon>
    </lineage>
</organism>
<gene>
    <name evidence="1" type="ORF">SAMN05660453_1245</name>
</gene>